<evidence type="ECO:0000256" key="3">
    <source>
        <dbReference type="RuleBase" id="RU000590"/>
    </source>
</evidence>
<dbReference type="PROSITE" id="PS00491">
    <property type="entry name" value="PROLINE_PEPTIDASE"/>
    <property type="match status" value="1"/>
</dbReference>
<dbReference type="RefSeq" id="WP_057752453.1">
    <property type="nucleotide sequence ID" value="NZ_BJVH01000006.1"/>
</dbReference>
<dbReference type="CDD" id="cd01092">
    <property type="entry name" value="APP-like"/>
    <property type="match status" value="1"/>
</dbReference>
<dbReference type="Pfam" id="PF00557">
    <property type="entry name" value="Peptidase_M24"/>
    <property type="match status" value="1"/>
</dbReference>
<dbReference type="STRING" id="319652.IV80_GL000458"/>
<dbReference type="SUPFAM" id="SSF53092">
    <property type="entry name" value="Creatinase/prolidase N-terminal domain"/>
    <property type="match status" value="1"/>
</dbReference>
<proteinExistence type="inferred from homology"/>
<evidence type="ECO:0000256" key="2">
    <source>
        <dbReference type="ARBA" id="ARBA00022801"/>
    </source>
</evidence>
<comment type="caution">
    <text evidence="6">The sequence shown here is derived from an EMBL/GenBank/DDBJ whole genome shotgun (WGS) entry which is preliminary data.</text>
</comment>
<evidence type="ECO:0000259" key="4">
    <source>
        <dbReference type="Pfam" id="PF00557"/>
    </source>
</evidence>
<sequence length="358" mass="39923">MYIQRIHTLQNKLNTLKIDALLIENRFNLLYLTGFDGLEGDGRLLVTTNNVTLITDARYEEDLHERLEKNIDLAITRDYMKIITSVVTNQHIHNLGFEDVIVYSDYFQLTKLPNVTLTATSQVIDKLRAEKGPEEIEATKKAIALSSQGFKYLLTQIHPGMTEIQVVNKLDIWMKDHGASGASFDTIVASGPRAAMPHGDATTKLLNKGEMVTIDFGYYVDGYTSDITRTIALGEPNSKLKQIYGIVKEAQQKVMDAIEPGILGTTLDKVGRDFITEQGYGKEFNHGIGHGIGLDIHEYPQSYGAMPNFKVDKDEILTVEPGIYVADLGGVRIEDDVLVTREGCTRLSNITRDLITLD</sequence>
<dbReference type="InterPro" id="IPR000587">
    <property type="entry name" value="Creatinase_N"/>
</dbReference>
<dbReference type="Gene3D" id="3.40.350.10">
    <property type="entry name" value="Creatinase/prolidase N-terminal domain"/>
    <property type="match status" value="1"/>
</dbReference>
<dbReference type="Pfam" id="PF01321">
    <property type="entry name" value="Creatinase_N"/>
    <property type="match status" value="1"/>
</dbReference>
<dbReference type="InterPro" id="IPR029149">
    <property type="entry name" value="Creatin/AminoP/Spt16_N"/>
</dbReference>
<evidence type="ECO:0000256" key="1">
    <source>
        <dbReference type="ARBA" id="ARBA00022723"/>
    </source>
</evidence>
<dbReference type="GO" id="GO:0016787">
    <property type="term" value="F:hydrolase activity"/>
    <property type="evidence" value="ECO:0007669"/>
    <property type="project" value="UniProtKB-KW"/>
</dbReference>
<dbReference type="EMBL" id="JQBR01000011">
    <property type="protein sequence ID" value="KRN65249.1"/>
    <property type="molecule type" value="Genomic_DNA"/>
</dbReference>
<dbReference type="PANTHER" id="PTHR46112:SF3">
    <property type="entry name" value="AMINOPEPTIDASE YPDF"/>
    <property type="match status" value="1"/>
</dbReference>
<dbReference type="AlphaFoldDB" id="A0A0R2IJT5"/>
<evidence type="ECO:0000259" key="5">
    <source>
        <dbReference type="Pfam" id="PF01321"/>
    </source>
</evidence>
<dbReference type="InterPro" id="IPR000994">
    <property type="entry name" value="Pept_M24"/>
</dbReference>
<accession>A0A0R2IJT5</accession>
<protein>
    <submittedName>
        <fullName evidence="6">PepQ1 protein</fullName>
    </submittedName>
</protein>
<dbReference type="SUPFAM" id="SSF55920">
    <property type="entry name" value="Creatinase/aminopeptidase"/>
    <property type="match status" value="1"/>
</dbReference>
<dbReference type="PATRIC" id="fig|319652.3.peg.462"/>
<dbReference type="PANTHER" id="PTHR46112">
    <property type="entry name" value="AMINOPEPTIDASE"/>
    <property type="match status" value="1"/>
</dbReference>
<gene>
    <name evidence="6" type="ORF">IV80_GL000458</name>
</gene>
<comment type="similarity">
    <text evidence="3">Belongs to the peptidase M24B family.</text>
</comment>
<keyword evidence="1 3" id="KW-0479">Metal-binding</keyword>
<name>A0A0R2IJT5_9LACO</name>
<evidence type="ECO:0000313" key="6">
    <source>
        <dbReference type="EMBL" id="KRN65249.1"/>
    </source>
</evidence>
<keyword evidence="7" id="KW-1185">Reference proteome</keyword>
<dbReference type="Gene3D" id="3.90.230.10">
    <property type="entry name" value="Creatinase/methionine aminopeptidase superfamily"/>
    <property type="match status" value="1"/>
</dbReference>
<dbReference type="InterPro" id="IPR036005">
    <property type="entry name" value="Creatinase/aminopeptidase-like"/>
</dbReference>
<dbReference type="Proteomes" id="UP000051568">
    <property type="component" value="Unassembled WGS sequence"/>
</dbReference>
<organism evidence="6 7">
    <name type="scientific">Pediococcus cellicola</name>
    <dbReference type="NCBI Taxonomy" id="319652"/>
    <lineage>
        <taxon>Bacteria</taxon>
        <taxon>Bacillati</taxon>
        <taxon>Bacillota</taxon>
        <taxon>Bacilli</taxon>
        <taxon>Lactobacillales</taxon>
        <taxon>Lactobacillaceae</taxon>
        <taxon>Pediococcus</taxon>
    </lineage>
</organism>
<dbReference type="InterPro" id="IPR001131">
    <property type="entry name" value="Peptidase_M24B_aminopep-P_CS"/>
</dbReference>
<feature type="domain" description="Peptidase M24" evidence="4">
    <location>
        <begin position="138"/>
        <end position="340"/>
    </location>
</feature>
<feature type="domain" description="Creatinase N-terminal" evidence="5">
    <location>
        <begin position="5"/>
        <end position="129"/>
    </location>
</feature>
<keyword evidence="2" id="KW-0378">Hydrolase</keyword>
<reference evidence="6 7" key="1">
    <citation type="journal article" date="2015" name="Genome Announc.">
        <title>Expanding the biotechnology potential of lactobacilli through comparative genomics of 213 strains and associated genera.</title>
        <authorList>
            <person name="Sun Z."/>
            <person name="Harris H.M."/>
            <person name="McCann A."/>
            <person name="Guo C."/>
            <person name="Argimon S."/>
            <person name="Zhang W."/>
            <person name="Yang X."/>
            <person name="Jeffery I.B."/>
            <person name="Cooney J.C."/>
            <person name="Kagawa T.F."/>
            <person name="Liu W."/>
            <person name="Song Y."/>
            <person name="Salvetti E."/>
            <person name="Wrobel A."/>
            <person name="Rasinkangas P."/>
            <person name="Parkhill J."/>
            <person name="Rea M.C."/>
            <person name="O'Sullivan O."/>
            <person name="Ritari J."/>
            <person name="Douillard F.P."/>
            <person name="Paul Ross R."/>
            <person name="Yang R."/>
            <person name="Briner A.E."/>
            <person name="Felis G.E."/>
            <person name="de Vos W.M."/>
            <person name="Barrangou R."/>
            <person name="Klaenhammer T.R."/>
            <person name="Caufield P.W."/>
            <person name="Cui Y."/>
            <person name="Zhang H."/>
            <person name="O'Toole P.W."/>
        </authorList>
    </citation>
    <scope>NUCLEOTIDE SEQUENCE [LARGE SCALE GENOMIC DNA]</scope>
    <source>
        <strain evidence="6 7">DSM 17757</strain>
    </source>
</reference>
<evidence type="ECO:0000313" key="7">
    <source>
        <dbReference type="Proteomes" id="UP000051568"/>
    </source>
</evidence>
<dbReference type="GO" id="GO:0046872">
    <property type="term" value="F:metal ion binding"/>
    <property type="evidence" value="ECO:0007669"/>
    <property type="project" value="UniProtKB-KW"/>
</dbReference>
<dbReference type="InterPro" id="IPR050659">
    <property type="entry name" value="Peptidase_M24B"/>
</dbReference>
<dbReference type="OrthoDB" id="9806388at2"/>